<dbReference type="PANTHER" id="PTHR47310">
    <property type="entry name" value="PROTEIN FLUORESCENT IN BLUE LIGHT, CHLOROPLASTIC"/>
    <property type="match status" value="1"/>
</dbReference>
<name>A0A6A0AEC8_HAELA</name>
<dbReference type="EMBL" id="BLLF01005350">
    <property type="protein sequence ID" value="GFH31076.1"/>
    <property type="molecule type" value="Genomic_DNA"/>
</dbReference>
<keyword evidence="2" id="KW-1133">Transmembrane helix</keyword>
<dbReference type="InterPro" id="IPR044243">
    <property type="entry name" value="FLU"/>
</dbReference>
<keyword evidence="1" id="KW-0175">Coiled coil</keyword>
<evidence type="ECO:0000256" key="2">
    <source>
        <dbReference type="SAM" id="Phobius"/>
    </source>
</evidence>
<proteinExistence type="predicted"/>
<keyword evidence="4" id="KW-1185">Reference proteome</keyword>
<reference evidence="3 4" key="1">
    <citation type="submission" date="2020-02" db="EMBL/GenBank/DDBJ databases">
        <title>Draft genome sequence of Haematococcus lacustris strain NIES-144.</title>
        <authorList>
            <person name="Morimoto D."/>
            <person name="Nakagawa S."/>
            <person name="Yoshida T."/>
            <person name="Sawayama S."/>
        </authorList>
    </citation>
    <scope>NUCLEOTIDE SEQUENCE [LARGE SCALE GENOMIC DNA]</scope>
    <source>
        <strain evidence="3 4">NIES-144</strain>
    </source>
</reference>
<organism evidence="3 4">
    <name type="scientific">Haematococcus lacustris</name>
    <name type="common">Green alga</name>
    <name type="synonym">Haematococcus pluvialis</name>
    <dbReference type="NCBI Taxonomy" id="44745"/>
    <lineage>
        <taxon>Eukaryota</taxon>
        <taxon>Viridiplantae</taxon>
        <taxon>Chlorophyta</taxon>
        <taxon>core chlorophytes</taxon>
        <taxon>Chlorophyceae</taxon>
        <taxon>CS clade</taxon>
        <taxon>Chlamydomonadales</taxon>
        <taxon>Haematococcaceae</taxon>
        <taxon>Haematococcus</taxon>
    </lineage>
</organism>
<evidence type="ECO:0000313" key="3">
    <source>
        <dbReference type="EMBL" id="GFH31076.1"/>
    </source>
</evidence>
<feature type="non-terminal residue" evidence="3">
    <location>
        <position position="66"/>
    </location>
</feature>
<protein>
    <submittedName>
        <fullName evidence="3">Protein FLUORESCENT IN BLUE LIGHT, chloroplastic</fullName>
    </submittedName>
</protein>
<dbReference type="Proteomes" id="UP000485058">
    <property type="component" value="Unassembled WGS sequence"/>
</dbReference>
<dbReference type="GO" id="GO:0015995">
    <property type="term" value="P:chlorophyll biosynthetic process"/>
    <property type="evidence" value="ECO:0007669"/>
    <property type="project" value="InterPro"/>
</dbReference>
<feature type="coiled-coil region" evidence="1">
    <location>
        <begin position="33"/>
        <end position="60"/>
    </location>
</feature>
<comment type="caution">
    <text evidence="3">The sequence shown here is derived from an EMBL/GenBank/DDBJ whole genome shotgun (WGS) entry which is preliminary data.</text>
</comment>
<sequence>MAGKLCATPFGVDIVGITELVALIGALVGGITARQRKDELERLNEQLRRINLSLRQQARAGTVYAP</sequence>
<gene>
    <name evidence="3" type="ORF">HaLaN_30044</name>
</gene>
<evidence type="ECO:0000256" key="1">
    <source>
        <dbReference type="SAM" id="Coils"/>
    </source>
</evidence>
<accession>A0A6A0AEC8</accession>
<dbReference type="PANTHER" id="PTHR47310:SF2">
    <property type="entry name" value="PROTEIN FLUORESCENT IN BLUE LIGHT, CHLOROPLASTIC"/>
    <property type="match status" value="1"/>
</dbReference>
<keyword evidence="2" id="KW-0472">Membrane</keyword>
<dbReference type="AlphaFoldDB" id="A0A6A0AEC8"/>
<feature type="transmembrane region" description="Helical" evidence="2">
    <location>
        <begin position="14"/>
        <end position="33"/>
    </location>
</feature>
<evidence type="ECO:0000313" key="4">
    <source>
        <dbReference type="Proteomes" id="UP000485058"/>
    </source>
</evidence>
<keyword evidence="2" id="KW-0812">Transmembrane</keyword>